<gene>
    <name evidence="2" type="ORF">Gorai_007647</name>
</gene>
<dbReference type="PANTHER" id="PTHR47723:SF19">
    <property type="entry name" value="POLYNUCLEOTIDYL TRANSFERASE, RIBONUCLEASE H-LIKE SUPERFAMILY PROTEIN"/>
    <property type="match status" value="1"/>
</dbReference>
<dbReference type="InterPro" id="IPR012337">
    <property type="entry name" value="RNaseH-like_sf"/>
</dbReference>
<dbReference type="Pfam" id="PF13456">
    <property type="entry name" value="RVT_3"/>
    <property type="match status" value="1"/>
</dbReference>
<evidence type="ECO:0000313" key="3">
    <source>
        <dbReference type="Proteomes" id="UP000593578"/>
    </source>
</evidence>
<dbReference type="InterPro" id="IPR002156">
    <property type="entry name" value="RNaseH_domain"/>
</dbReference>
<dbReference type="GO" id="GO:0004523">
    <property type="term" value="F:RNA-DNA hybrid ribonuclease activity"/>
    <property type="evidence" value="ECO:0007669"/>
    <property type="project" value="InterPro"/>
</dbReference>
<dbReference type="SUPFAM" id="SSF53098">
    <property type="entry name" value="Ribonuclease H-like"/>
    <property type="match status" value="1"/>
</dbReference>
<sequence>MSVQDELWALSDGLKLVKDANIENLVVEADATSGISLICNHNISNPLLFTLILECKTLLDQFHQHQLKHTFREGNRCANAVAGLGSKFSNPPQPNSS</sequence>
<comment type="caution">
    <text evidence="2">The sequence shown here is derived from an EMBL/GenBank/DDBJ whole genome shotgun (WGS) entry which is preliminary data.</text>
</comment>
<feature type="domain" description="RNase H type-1" evidence="1">
    <location>
        <begin position="6"/>
        <end position="82"/>
    </location>
</feature>
<dbReference type="PANTHER" id="PTHR47723">
    <property type="entry name" value="OS05G0353850 PROTEIN"/>
    <property type="match status" value="1"/>
</dbReference>
<accession>A0A7J8Q8J5</accession>
<dbReference type="InterPro" id="IPR044730">
    <property type="entry name" value="RNase_H-like_dom_plant"/>
</dbReference>
<reference evidence="2 3" key="1">
    <citation type="journal article" date="2019" name="Genome Biol. Evol.">
        <title>Insights into the evolution of the New World diploid cottons (Gossypium, subgenus Houzingenia) based on genome sequencing.</title>
        <authorList>
            <person name="Grover C.E."/>
            <person name="Arick M.A. 2nd"/>
            <person name="Thrash A."/>
            <person name="Conover J.L."/>
            <person name="Sanders W.S."/>
            <person name="Peterson D.G."/>
            <person name="Frelichowski J.E."/>
            <person name="Scheffler J.A."/>
            <person name="Scheffler B.E."/>
            <person name="Wendel J.F."/>
        </authorList>
    </citation>
    <scope>NUCLEOTIDE SEQUENCE [LARGE SCALE GENOMIC DNA]</scope>
    <source>
        <strain evidence="2">8</strain>
        <tissue evidence="2">Leaf</tissue>
    </source>
</reference>
<dbReference type="EMBL" id="JABEZZ010000010">
    <property type="protein sequence ID" value="MBA0597861.1"/>
    <property type="molecule type" value="Genomic_DNA"/>
</dbReference>
<dbReference type="CDD" id="cd06222">
    <property type="entry name" value="RNase_H_like"/>
    <property type="match status" value="1"/>
</dbReference>
<dbReference type="InterPro" id="IPR053151">
    <property type="entry name" value="RNase_H-like"/>
</dbReference>
<protein>
    <recommendedName>
        <fullName evidence="1">RNase H type-1 domain-containing protein</fullName>
    </recommendedName>
</protein>
<name>A0A7J8Q8J5_GOSRA</name>
<dbReference type="AlphaFoldDB" id="A0A7J8Q8J5"/>
<dbReference type="Gene3D" id="3.30.420.10">
    <property type="entry name" value="Ribonuclease H-like superfamily/Ribonuclease H"/>
    <property type="match status" value="1"/>
</dbReference>
<evidence type="ECO:0000259" key="1">
    <source>
        <dbReference type="Pfam" id="PF13456"/>
    </source>
</evidence>
<organism evidence="2 3">
    <name type="scientific">Gossypium raimondii</name>
    <name type="common">Peruvian cotton</name>
    <name type="synonym">Gossypium klotzschianum subsp. raimondii</name>
    <dbReference type="NCBI Taxonomy" id="29730"/>
    <lineage>
        <taxon>Eukaryota</taxon>
        <taxon>Viridiplantae</taxon>
        <taxon>Streptophyta</taxon>
        <taxon>Embryophyta</taxon>
        <taxon>Tracheophyta</taxon>
        <taxon>Spermatophyta</taxon>
        <taxon>Magnoliopsida</taxon>
        <taxon>eudicotyledons</taxon>
        <taxon>Gunneridae</taxon>
        <taxon>Pentapetalae</taxon>
        <taxon>rosids</taxon>
        <taxon>malvids</taxon>
        <taxon>Malvales</taxon>
        <taxon>Malvaceae</taxon>
        <taxon>Malvoideae</taxon>
        <taxon>Gossypium</taxon>
    </lineage>
</organism>
<dbReference type="Proteomes" id="UP000593578">
    <property type="component" value="Unassembled WGS sequence"/>
</dbReference>
<proteinExistence type="predicted"/>
<dbReference type="InterPro" id="IPR036397">
    <property type="entry name" value="RNaseH_sf"/>
</dbReference>
<dbReference type="GO" id="GO:0003676">
    <property type="term" value="F:nucleic acid binding"/>
    <property type="evidence" value="ECO:0007669"/>
    <property type="project" value="InterPro"/>
</dbReference>
<evidence type="ECO:0000313" key="2">
    <source>
        <dbReference type="EMBL" id="MBA0597861.1"/>
    </source>
</evidence>